<dbReference type="RefSeq" id="WP_138645564.1">
    <property type="nucleotide sequence ID" value="NZ_VCKW01000059.1"/>
</dbReference>
<dbReference type="OrthoDB" id="535891at2"/>
<evidence type="ECO:0000313" key="5">
    <source>
        <dbReference type="Proteomes" id="UP000309174"/>
    </source>
</evidence>
<feature type="domain" description="DUF6603" evidence="3">
    <location>
        <begin position="428"/>
        <end position="993"/>
    </location>
</feature>
<dbReference type="SUPFAM" id="SSF50965">
    <property type="entry name" value="Galactose oxidase, central domain"/>
    <property type="match status" value="1"/>
</dbReference>
<reference evidence="4 5" key="1">
    <citation type="submission" date="2019-05" db="EMBL/GenBank/DDBJ databases">
        <title>Draft genome sequence of Actinomadura sp. 14C53.</title>
        <authorList>
            <person name="Saricaoglu S."/>
            <person name="Isik K."/>
        </authorList>
    </citation>
    <scope>NUCLEOTIDE SEQUENCE [LARGE SCALE GENOMIC DNA]</scope>
    <source>
        <strain evidence="4 5">14C53</strain>
    </source>
</reference>
<dbReference type="InterPro" id="IPR046538">
    <property type="entry name" value="DUF6603"/>
</dbReference>
<keyword evidence="1" id="KW-0880">Kelch repeat</keyword>
<evidence type="ECO:0000313" key="4">
    <source>
        <dbReference type="EMBL" id="TMR01757.1"/>
    </source>
</evidence>
<evidence type="ECO:0000256" key="2">
    <source>
        <dbReference type="ARBA" id="ARBA00022737"/>
    </source>
</evidence>
<dbReference type="InterPro" id="IPR015915">
    <property type="entry name" value="Kelch-typ_b-propeller"/>
</dbReference>
<sequence length="1534" mass="158995">MSDAGTFERVAALIGEALRPLAGALADPGEMLVEFGVAIDHAALAGVAGAAADTARAVADLGNFVTALNVAIDTDDGIGITANGAAVAQRIATVLTGLANVENGVNAALNSSSITPEQRARARALLDDLPGLIVTRMVVDRLRVRLPKVTMFLAASGLLEGRDHGGDPVDPMFPPHFSWTIRWDRIGLFLGNPLSVLRDAYGLGVPGFDGKVLFELLAQLMDSGDERLDRPYITTGAGGVGAVLIGPSLVAGVRDGGIAFPLRLGIAGKGTEQFPLGERTAFTVDVDGNLTAGSELRLSPGLDVTIVSPEGAPSAAFSVTVAFTVGKAGEPIMLIGDTRIGGLSIETASLGVSLNARAGLDGTATAEPSAQVELTGGRLVIDLSGADGFISKLVGAKLETDFDLRLLWTPSSGLQLEGSETLELALPLHLKLGPLEITTLHVSVGLPADGSLPIEVSADFKGALGPVKASVERVGIVATPRFPDGGGNLGPVDLALGFKPPKGVGLAIDAGIVAGGGYLSFDPDRGEYAGALELEFAGFIEVKAIGLITTRMPDGRPGFSLLIILTAEFGGGGIQLGFGFTLLGVGGILGLNRRMDLAALAEGVVTGAVESVMFPRDVIANAPRIVSDLRRFFPPEEGRFLVGPMAKIGWGTPTLVSVSLGVIVEIPPGNIAILGVLKCALPSEDVALLVLQVNFIGAFEADKSRLWFYAQLFDSRVLTITIDGGMGLLIDMGDNPDFVLSVGGFHPSFKPPPLPFPIPPRVSMDILNAPGRLIRVSGYFAVTSNTAQFGAKAEIRLGFDDFGLEGHLAFDALFRFSPFAFVIEISAGVSLKAFGVGLFGIDLRFKLEGPSAWRAHGRGSISLLFFEISADFDISWGEERATTLPPVAVLELLEREVRKPEGWQTRLPAGGANPLVTLRQLPAGDELVLHPLGTLFIHQRAIPLGVRIDRVGAQRPSDGKRFTVAPVRGSGLERASDTDDQFAMAQFQDMDDAAKLSRPAYEKQDAGIELTAEKGAIASPRVVRRSARYELHIIDSRPPRPTTSVRTAANGQAAEVAAPRAPKLYSPPPAVFGQLLDGSSTARSPISQREARLRQPFTADETVRVTGDRFVVAYRRNNRQAFPPVAAGSTTSSFRSAATAADAMADWIRADATLAGQLHVLPQAEAGGGAAAKPGTWTVANPPPSAVSGADAVRLTGGKVLIAGGADAAGKAVAAAAVYDPIAATWADATPPLGTARRRHTTTKLADGRVVAAGGLGAGNAPLASFEVFEPVAAVWSTPQTTLNTARSGHSATAAGERLLVAGGTGARGAALASAELLDPGTLTWAEVKPMNCARTGHQAVPLDGKVLVIGGALPTGEGERALAFCEIYDPETGSWTPTGSLHVPRKGHQATLLGDGRVLVTGGDAVPAVPYRPDSLASAELYDPETGTWTRVADMPGGGRSGHRGVWTPAGVVVTGGTGRPRPTAGYRSAIVFDPSSGTWTTTAPLGTGRWDFPAVDLADGRVFVTGGLALAGAAAPGPDPTVPAATAEIYLP</sequence>
<dbReference type="Gene3D" id="2.120.10.80">
    <property type="entry name" value="Kelch-type beta propeller"/>
    <property type="match status" value="2"/>
</dbReference>
<dbReference type="Pfam" id="PF20248">
    <property type="entry name" value="DUF6603"/>
    <property type="match status" value="1"/>
</dbReference>
<dbReference type="SUPFAM" id="SSF117281">
    <property type="entry name" value="Kelch motif"/>
    <property type="match status" value="1"/>
</dbReference>
<dbReference type="EMBL" id="VCKW01000059">
    <property type="protein sequence ID" value="TMR01757.1"/>
    <property type="molecule type" value="Genomic_DNA"/>
</dbReference>
<keyword evidence="5" id="KW-1185">Reference proteome</keyword>
<evidence type="ECO:0000256" key="1">
    <source>
        <dbReference type="ARBA" id="ARBA00022441"/>
    </source>
</evidence>
<gene>
    <name evidence="4" type="ORF">ETD83_14080</name>
</gene>
<dbReference type="SMART" id="SM00612">
    <property type="entry name" value="Kelch"/>
    <property type="match status" value="6"/>
</dbReference>
<dbReference type="Proteomes" id="UP000309174">
    <property type="component" value="Unassembled WGS sequence"/>
</dbReference>
<dbReference type="PANTHER" id="PTHR46344:SF27">
    <property type="entry name" value="KELCH REPEAT SUPERFAMILY PROTEIN"/>
    <property type="match status" value="1"/>
</dbReference>
<dbReference type="InterPro" id="IPR011043">
    <property type="entry name" value="Gal_Oxase/kelch_b-propeller"/>
</dbReference>
<accession>A0A5C4JEC3</accession>
<dbReference type="InterPro" id="IPR006652">
    <property type="entry name" value="Kelch_1"/>
</dbReference>
<name>A0A5C4JEC3_9ACTN</name>
<evidence type="ECO:0000259" key="3">
    <source>
        <dbReference type="Pfam" id="PF20248"/>
    </source>
</evidence>
<comment type="caution">
    <text evidence="4">The sequence shown here is derived from an EMBL/GenBank/DDBJ whole genome shotgun (WGS) entry which is preliminary data.</text>
</comment>
<proteinExistence type="predicted"/>
<organism evidence="4 5">
    <name type="scientific">Actinomadura soli</name>
    <dbReference type="NCBI Taxonomy" id="2508997"/>
    <lineage>
        <taxon>Bacteria</taxon>
        <taxon>Bacillati</taxon>
        <taxon>Actinomycetota</taxon>
        <taxon>Actinomycetes</taxon>
        <taxon>Streptosporangiales</taxon>
        <taxon>Thermomonosporaceae</taxon>
        <taxon>Actinomadura</taxon>
    </lineage>
</organism>
<protein>
    <recommendedName>
        <fullName evidence="3">DUF6603 domain-containing protein</fullName>
    </recommendedName>
</protein>
<keyword evidence="2" id="KW-0677">Repeat</keyword>
<dbReference type="PANTHER" id="PTHR46344">
    <property type="entry name" value="OS02G0202900 PROTEIN"/>
    <property type="match status" value="1"/>
</dbReference>
<dbReference type="Pfam" id="PF24681">
    <property type="entry name" value="Kelch_KLHDC2_KLHL20_DRC7"/>
    <property type="match status" value="1"/>
</dbReference>